<evidence type="ECO:0000256" key="4">
    <source>
        <dbReference type="ARBA" id="ARBA00023136"/>
    </source>
</evidence>
<accession>A0A4Y2RFM6</accession>
<dbReference type="AlphaFoldDB" id="A0A4Y2RFM6"/>
<dbReference type="GO" id="GO:0007189">
    <property type="term" value="P:adenylate cyclase-activating G protein-coupled receptor signaling pathway"/>
    <property type="evidence" value="ECO:0007669"/>
    <property type="project" value="TreeGrafter"/>
</dbReference>
<evidence type="ECO:0000256" key="3">
    <source>
        <dbReference type="ARBA" id="ARBA00022989"/>
    </source>
</evidence>
<dbReference type="InterPro" id="IPR046338">
    <property type="entry name" value="GAIN_dom_sf"/>
</dbReference>
<dbReference type="PANTHER" id="PTHR12011">
    <property type="entry name" value="ADHESION G-PROTEIN COUPLED RECEPTOR"/>
    <property type="match status" value="1"/>
</dbReference>
<gene>
    <name evidence="7" type="ORF">AVEN_268119_1</name>
</gene>
<dbReference type="InterPro" id="IPR057244">
    <property type="entry name" value="GAIN_B"/>
</dbReference>
<dbReference type="InterPro" id="IPR000203">
    <property type="entry name" value="GPS"/>
</dbReference>
<dbReference type="SMART" id="SM00303">
    <property type="entry name" value="GPS"/>
    <property type="match status" value="1"/>
</dbReference>
<keyword evidence="5" id="KW-1015">Disulfide bond</keyword>
<comment type="caution">
    <text evidence="7">The sequence shown here is derived from an EMBL/GenBank/DDBJ whole genome shotgun (WGS) entry which is preliminary data.</text>
</comment>
<reference evidence="7 8" key="1">
    <citation type="journal article" date="2019" name="Sci. Rep.">
        <title>Orb-weaving spider Araneus ventricosus genome elucidates the spidroin gene catalogue.</title>
        <authorList>
            <person name="Kono N."/>
            <person name="Nakamura H."/>
            <person name="Ohtoshi R."/>
            <person name="Moran D.A.P."/>
            <person name="Shinohara A."/>
            <person name="Yoshida Y."/>
            <person name="Fujiwara M."/>
            <person name="Mori M."/>
            <person name="Tomita M."/>
            <person name="Arakawa K."/>
        </authorList>
    </citation>
    <scope>NUCLEOTIDE SEQUENCE [LARGE SCALE GENOMIC DNA]</scope>
</reference>
<dbReference type="GO" id="GO:0005886">
    <property type="term" value="C:plasma membrane"/>
    <property type="evidence" value="ECO:0007669"/>
    <property type="project" value="TreeGrafter"/>
</dbReference>
<dbReference type="OrthoDB" id="6437696at2759"/>
<dbReference type="PANTHER" id="PTHR12011:SF471">
    <property type="entry name" value="G-PROTEIN COUPLED RECEPTORS FAMILY 2 PROFILE 2 DOMAIN-CONTAINING PROTEIN"/>
    <property type="match status" value="1"/>
</dbReference>
<evidence type="ECO:0000256" key="1">
    <source>
        <dbReference type="ARBA" id="ARBA00004370"/>
    </source>
</evidence>
<keyword evidence="8" id="KW-1185">Reference proteome</keyword>
<dbReference type="GO" id="GO:0004930">
    <property type="term" value="F:G protein-coupled receptor activity"/>
    <property type="evidence" value="ECO:0007669"/>
    <property type="project" value="TreeGrafter"/>
</dbReference>
<dbReference type="Pfam" id="PF01825">
    <property type="entry name" value="GPS"/>
    <property type="match status" value="1"/>
</dbReference>
<evidence type="ECO:0000313" key="7">
    <source>
        <dbReference type="EMBL" id="GBN74608.1"/>
    </source>
</evidence>
<evidence type="ECO:0000313" key="8">
    <source>
        <dbReference type="Proteomes" id="UP000499080"/>
    </source>
</evidence>
<comment type="subcellular location">
    <subcellularLocation>
        <location evidence="1">Membrane</location>
    </subcellularLocation>
</comment>
<protein>
    <recommendedName>
        <fullName evidence="6">GAIN-B domain-containing protein</fullName>
    </recommendedName>
</protein>
<feature type="domain" description="GAIN-B" evidence="6">
    <location>
        <begin position="24"/>
        <end position="185"/>
    </location>
</feature>
<keyword evidence="2" id="KW-0812">Transmembrane</keyword>
<keyword evidence="3" id="KW-1133">Transmembrane helix</keyword>
<evidence type="ECO:0000256" key="2">
    <source>
        <dbReference type="ARBA" id="ARBA00022692"/>
    </source>
</evidence>
<keyword evidence="4" id="KW-0472">Membrane</keyword>
<evidence type="ECO:0000256" key="5">
    <source>
        <dbReference type="ARBA" id="ARBA00023157"/>
    </source>
</evidence>
<organism evidence="7 8">
    <name type="scientific">Araneus ventricosus</name>
    <name type="common">Orbweaver spider</name>
    <name type="synonym">Epeira ventricosa</name>
    <dbReference type="NCBI Taxonomy" id="182803"/>
    <lineage>
        <taxon>Eukaryota</taxon>
        <taxon>Metazoa</taxon>
        <taxon>Ecdysozoa</taxon>
        <taxon>Arthropoda</taxon>
        <taxon>Chelicerata</taxon>
        <taxon>Arachnida</taxon>
        <taxon>Araneae</taxon>
        <taxon>Araneomorphae</taxon>
        <taxon>Entelegynae</taxon>
        <taxon>Araneoidea</taxon>
        <taxon>Araneidae</taxon>
        <taxon>Araneus</taxon>
    </lineage>
</organism>
<dbReference type="PROSITE" id="PS50221">
    <property type="entry name" value="GAIN_B"/>
    <property type="match status" value="1"/>
</dbReference>
<evidence type="ECO:0000259" key="6">
    <source>
        <dbReference type="PROSITE" id="PS50221"/>
    </source>
</evidence>
<dbReference type="Gene3D" id="2.60.220.50">
    <property type="match status" value="1"/>
</dbReference>
<sequence length="289" mass="33021">MSQELKKETKSITVPQAVTLPTIEVFDLCKNQKWQELDLSLTSQGIGKVYLPGNLDVNQDTFCNKPVQRGILAGYKNIESYLSPNSSSSMKIISGIIGVSLGDFNESYSFPENQTVRIILKHPPTSSETTRVCVFLNWNYEESNSTYGVWDNRGCKVVKSEEKFTECECNHLTNFAILMDFAGPEFQEKDELSLLEIPTRNSPRNMSTLNNESFQHLFQEKDDLLLNFSLEYVLFLPVALSLTDHHLYLTVKKSKEEFIAELRTYSLFSRFCTPDISDIQNMIHAFHLS</sequence>
<dbReference type="Proteomes" id="UP000499080">
    <property type="component" value="Unassembled WGS sequence"/>
</dbReference>
<proteinExistence type="predicted"/>
<name>A0A4Y2RFM6_ARAVE</name>
<dbReference type="EMBL" id="BGPR01016940">
    <property type="protein sequence ID" value="GBN74608.1"/>
    <property type="molecule type" value="Genomic_DNA"/>
</dbReference>